<proteinExistence type="predicted"/>
<evidence type="ECO:0000313" key="1">
    <source>
        <dbReference type="EMBL" id="KJJ84946.1"/>
    </source>
</evidence>
<protein>
    <submittedName>
        <fullName evidence="1">Uncharacterized protein</fullName>
    </submittedName>
</protein>
<sequence>MFICICCGKTKDGFSRAIKKIKFFYFFTRFFKPFSQRDSHYSLWTNAVFRFKLELWRLQKAAVRATRDFV</sequence>
<gene>
    <name evidence="1" type="ORF">OMAG_001176</name>
</gene>
<reference evidence="1 2" key="1">
    <citation type="submission" date="2015-02" db="EMBL/GenBank/DDBJ databases">
        <title>Single-cell genomics of uncultivated deep-branching MTB reveals a conserved set of magnetosome genes.</title>
        <authorList>
            <person name="Kolinko S."/>
            <person name="Richter M."/>
            <person name="Glockner F.O."/>
            <person name="Brachmann A."/>
            <person name="Schuler D."/>
        </authorList>
    </citation>
    <scope>NUCLEOTIDE SEQUENCE [LARGE SCALE GENOMIC DNA]</scope>
    <source>
        <strain evidence="1">SKK-01</strain>
    </source>
</reference>
<keyword evidence="2" id="KW-1185">Reference proteome</keyword>
<comment type="caution">
    <text evidence="1">The sequence shown here is derived from an EMBL/GenBank/DDBJ whole genome shotgun (WGS) entry which is preliminary data.</text>
</comment>
<dbReference type="AlphaFoldDB" id="A0A0F0CTS4"/>
<name>A0A0F0CTS4_9BACT</name>
<organism evidence="1 2">
    <name type="scientific">Candidatus Omnitrophus magneticus</name>
    <dbReference type="NCBI Taxonomy" id="1609969"/>
    <lineage>
        <taxon>Bacteria</taxon>
        <taxon>Pseudomonadati</taxon>
        <taxon>Candidatus Omnitrophota</taxon>
        <taxon>Candidatus Omnitrophus</taxon>
    </lineage>
</organism>
<dbReference type="Proteomes" id="UP000033428">
    <property type="component" value="Unassembled WGS sequence"/>
</dbReference>
<dbReference type="EMBL" id="JYNY01000232">
    <property type="protein sequence ID" value="KJJ84946.1"/>
    <property type="molecule type" value="Genomic_DNA"/>
</dbReference>
<evidence type="ECO:0000313" key="2">
    <source>
        <dbReference type="Proteomes" id="UP000033428"/>
    </source>
</evidence>
<accession>A0A0F0CTS4</accession>